<evidence type="ECO:0000313" key="2">
    <source>
        <dbReference type="Proteomes" id="UP001595789"/>
    </source>
</evidence>
<organism evidence="1 2">
    <name type="scientific">Pedobacter lithocola</name>
    <dbReference type="NCBI Taxonomy" id="1908239"/>
    <lineage>
        <taxon>Bacteria</taxon>
        <taxon>Pseudomonadati</taxon>
        <taxon>Bacteroidota</taxon>
        <taxon>Sphingobacteriia</taxon>
        <taxon>Sphingobacteriales</taxon>
        <taxon>Sphingobacteriaceae</taxon>
        <taxon>Pedobacter</taxon>
    </lineage>
</organism>
<evidence type="ECO:0000313" key="1">
    <source>
        <dbReference type="EMBL" id="MFC4212673.1"/>
    </source>
</evidence>
<gene>
    <name evidence="1" type="ORF">ACFOWA_15865</name>
</gene>
<keyword evidence="2" id="KW-1185">Reference proteome</keyword>
<dbReference type="RefSeq" id="WP_378986834.1">
    <property type="nucleotide sequence ID" value="NZ_JBHSBW010000013.1"/>
</dbReference>
<dbReference type="EMBL" id="JBHSBW010000013">
    <property type="protein sequence ID" value="MFC4212673.1"/>
    <property type="molecule type" value="Genomic_DNA"/>
</dbReference>
<dbReference type="Proteomes" id="UP001595789">
    <property type="component" value="Unassembled WGS sequence"/>
</dbReference>
<evidence type="ECO:0008006" key="3">
    <source>
        <dbReference type="Google" id="ProtNLM"/>
    </source>
</evidence>
<proteinExistence type="predicted"/>
<comment type="caution">
    <text evidence="1">The sequence shown here is derived from an EMBL/GenBank/DDBJ whole genome shotgun (WGS) entry which is preliminary data.</text>
</comment>
<name>A0ABV8PCF3_9SPHI</name>
<protein>
    <recommendedName>
        <fullName evidence="3">Secreted protein</fullName>
    </recommendedName>
</protein>
<reference evidence="2" key="1">
    <citation type="journal article" date="2019" name="Int. J. Syst. Evol. Microbiol.">
        <title>The Global Catalogue of Microorganisms (GCM) 10K type strain sequencing project: providing services to taxonomists for standard genome sequencing and annotation.</title>
        <authorList>
            <consortium name="The Broad Institute Genomics Platform"/>
            <consortium name="The Broad Institute Genome Sequencing Center for Infectious Disease"/>
            <person name="Wu L."/>
            <person name="Ma J."/>
        </authorList>
    </citation>
    <scope>NUCLEOTIDE SEQUENCE [LARGE SCALE GENOMIC DNA]</scope>
    <source>
        <strain evidence="2">CCM 8691</strain>
    </source>
</reference>
<accession>A0ABV8PCF3</accession>
<sequence length="80" mass="9130">MNLVVATKIFLFYRVYSTSATATIQVANCPKQRFKYLISVLEMNGDCFVPRNDEEGETLYLKPSTFHLQPLKLSANQPNN</sequence>